<proteinExistence type="predicted"/>
<gene>
    <name evidence="1" type="ORF">N44_04167</name>
</gene>
<accession>A0A0A1VZR6</accession>
<name>A0A0A1VZR6_MICAE</name>
<sequence length="38" mass="4245">MLKGFVVGCGVLGIFRGKVPKISPDHSNIWHFFDDKKA</sequence>
<dbReference type="Proteomes" id="UP000030321">
    <property type="component" value="Unassembled WGS sequence"/>
</dbReference>
<dbReference type="AlphaFoldDB" id="A0A0A1VZR6"/>
<evidence type="ECO:0000313" key="2">
    <source>
        <dbReference type="Proteomes" id="UP000030321"/>
    </source>
</evidence>
<dbReference type="EMBL" id="BBPA01000070">
    <property type="protein sequence ID" value="GAL95312.1"/>
    <property type="molecule type" value="Genomic_DNA"/>
</dbReference>
<organism evidence="1 2">
    <name type="scientific">Microcystis aeruginosa NIES-44</name>
    <dbReference type="NCBI Taxonomy" id="449439"/>
    <lineage>
        <taxon>Bacteria</taxon>
        <taxon>Bacillati</taxon>
        <taxon>Cyanobacteriota</taxon>
        <taxon>Cyanophyceae</taxon>
        <taxon>Oscillatoriophycideae</taxon>
        <taxon>Chroococcales</taxon>
        <taxon>Microcystaceae</taxon>
        <taxon>Microcystis</taxon>
    </lineage>
</organism>
<protein>
    <submittedName>
        <fullName evidence="1">Uncharacterized protein</fullName>
    </submittedName>
</protein>
<evidence type="ECO:0000313" key="1">
    <source>
        <dbReference type="EMBL" id="GAL95312.1"/>
    </source>
</evidence>
<reference evidence="2" key="1">
    <citation type="journal article" date="2015" name="Genome">
        <title>Whole Genome Sequence of the Non-Microcystin-Producing Microcystis aeruginosa Strain NIES-44.</title>
        <authorList>
            <person name="Okano K."/>
            <person name="Miyata N."/>
            <person name="Ozaki Y."/>
        </authorList>
    </citation>
    <scope>NUCLEOTIDE SEQUENCE [LARGE SCALE GENOMIC DNA]</scope>
    <source>
        <strain evidence="2">NIES-44</strain>
    </source>
</reference>
<comment type="caution">
    <text evidence="1">The sequence shown here is derived from an EMBL/GenBank/DDBJ whole genome shotgun (WGS) entry which is preliminary data.</text>
</comment>